<feature type="chain" id="PRO_5017795931" evidence="1">
    <location>
        <begin position="24"/>
        <end position="944"/>
    </location>
</feature>
<organism evidence="2 3">
    <name type="scientific">Chitinophaga silvatica</name>
    <dbReference type="NCBI Taxonomy" id="2282649"/>
    <lineage>
        <taxon>Bacteria</taxon>
        <taxon>Pseudomonadati</taxon>
        <taxon>Bacteroidota</taxon>
        <taxon>Chitinophagia</taxon>
        <taxon>Chitinophagales</taxon>
        <taxon>Chitinophagaceae</taxon>
        <taxon>Chitinophaga</taxon>
    </lineage>
</organism>
<dbReference type="EMBL" id="QPMM01000013">
    <property type="protein sequence ID" value="RFS19415.1"/>
    <property type="molecule type" value="Genomic_DNA"/>
</dbReference>
<dbReference type="InterPro" id="IPR008969">
    <property type="entry name" value="CarboxyPept-like_regulatory"/>
</dbReference>
<evidence type="ECO:0000313" key="2">
    <source>
        <dbReference type="EMBL" id="RFS19415.1"/>
    </source>
</evidence>
<proteinExistence type="predicted"/>
<dbReference type="SUPFAM" id="SSF56935">
    <property type="entry name" value="Porins"/>
    <property type="match status" value="1"/>
</dbReference>
<gene>
    <name evidence="2" type="ORF">DVR12_22535</name>
</gene>
<name>A0A3E1Y407_9BACT</name>
<reference evidence="2 3" key="1">
    <citation type="submission" date="2018-07" db="EMBL/GenBank/DDBJ databases">
        <title>Chitinophaga K2CV101002-2 sp. nov., isolated from a monsoon evergreen broad-leaved forest soil.</title>
        <authorList>
            <person name="Lv Y."/>
        </authorList>
    </citation>
    <scope>NUCLEOTIDE SEQUENCE [LARGE SCALE GENOMIC DNA]</scope>
    <source>
        <strain evidence="2 3">GDMCC 1.1288</strain>
    </source>
</reference>
<dbReference type="Proteomes" id="UP000260644">
    <property type="component" value="Unassembled WGS sequence"/>
</dbReference>
<accession>A0A3E1Y407</accession>
<comment type="caution">
    <text evidence="2">The sequence shown here is derived from an EMBL/GenBank/DDBJ whole genome shotgun (WGS) entry which is preliminary data.</text>
</comment>
<dbReference type="SUPFAM" id="SSF49464">
    <property type="entry name" value="Carboxypeptidase regulatory domain-like"/>
    <property type="match status" value="1"/>
</dbReference>
<keyword evidence="3" id="KW-1185">Reference proteome</keyword>
<feature type="signal peptide" evidence="1">
    <location>
        <begin position="1"/>
        <end position="23"/>
    </location>
</feature>
<dbReference type="AlphaFoldDB" id="A0A3E1Y407"/>
<sequence>MPAFRFIILFYVIICSFFSAANAQKKDSTWTGQLEGIVRDSVHDYELSAATVAIYLEKDSGVVAFRLTNMDGSFRLAQLPITQPIYLIVSYLGYRSVRLPLVISKQEPIIQLGEINLQQNNRELPTIDITVPPVRLNGDTLEFNAAAFKMDQAAQTEDLLKMLPGVIVWNDGSITVNGKTVSRVLVNGKTFVGGDTKVAIQNIPKKAVDKIQVYNTLRNPNNPLDSLLEVNIKLLKGKEVGYFGKISAGAGTDNHYEADGSINFFSKKNQLSVVTAANNVNKIAKDLNTILRNSTFKGIGTSLEYQPELNVQGVNSSVNAGIAWQHDFIPDIGSIKINRIRLNYFLDDNHKSLSKQSQTQIILQDGMDNTLQSNSKFNTNSTDHKFNAIYERNNAFSTFNSAVSFSGGNLNSVGNEIMNSLDSNKTNVSECLRYSATDAKYQLLNLTIGATGRKPITKINLRPGDYEISYSLVVRNNEDNSINEQQFTAFTDSSLSRYYDRKYEEKKNGILQQLDVKWGNLLPWMLGPYSKISLFNLKIVNTLEINYLQNIANVSDKLKSPVYYYVNPDLTATQHNIVINEAPGLSLARNIIKELDNRYQKILSAEVMLKYQFYMQRNESTKEIQQFNYNTAKFIPKFVATYNNNQFGSFQDIYRFSAEKRQQYPTASQMVPLTDSINQYLILKLNRGLKPADNYEALFSLNHNKISASTPFNYYINVTAGIIADVITEDIYTDSVGRRSFKYINLGTEQHAGANATINKALKFNSKLLELQLSASSYFRKRPNSINGLANMTNSLSNTVKLGIGYSVNQLISLNLSQNLYNYTAVQKNINSENLSSRTYSTVLSASYNATQRIALNTNISFNNNSGYDVNNFVLWNASANCRLTKAKDIEVRFSVLDLLRQNKGVFYEGGDNMLTTSTVNVLRQYYLLSLSYYPRKFGKKAHK</sequence>
<dbReference type="RefSeq" id="WP_116978070.1">
    <property type="nucleotide sequence ID" value="NZ_QPMM01000013.1"/>
</dbReference>
<dbReference type="OrthoDB" id="606930at2"/>
<keyword evidence="1" id="KW-0732">Signal</keyword>
<evidence type="ECO:0000256" key="1">
    <source>
        <dbReference type="SAM" id="SignalP"/>
    </source>
</evidence>
<protein>
    <submittedName>
        <fullName evidence="2">Uncharacterized protein</fullName>
    </submittedName>
</protein>
<evidence type="ECO:0000313" key="3">
    <source>
        <dbReference type="Proteomes" id="UP000260644"/>
    </source>
</evidence>